<dbReference type="GO" id="GO:0006355">
    <property type="term" value="P:regulation of DNA-templated transcription"/>
    <property type="evidence" value="ECO:0007669"/>
    <property type="project" value="InterPro"/>
</dbReference>
<dbReference type="SUPFAM" id="SSF47598">
    <property type="entry name" value="Ribbon-helix-helix"/>
    <property type="match status" value="1"/>
</dbReference>
<dbReference type="SUPFAM" id="SSF143100">
    <property type="entry name" value="TTHA1013/TTHA0281-like"/>
    <property type="match status" value="1"/>
</dbReference>
<comment type="caution">
    <text evidence="1">The sequence shown here is derived from an EMBL/GenBank/DDBJ whole genome shotgun (WGS) entry which is preliminary data.</text>
</comment>
<dbReference type="Gene3D" id="1.10.1220.10">
    <property type="entry name" value="Met repressor-like"/>
    <property type="match status" value="1"/>
</dbReference>
<dbReference type="STRING" id="1121439.dsat_0014"/>
<keyword evidence="2" id="KW-1185">Reference proteome</keyword>
<organism evidence="1 2">
    <name type="scientific">Alkalidesulfovibrio alkalitolerans DSM 16529</name>
    <dbReference type="NCBI Taxonomy" id="1121439"/>
    <lineage>
        <taxon>Bacteria</taxon>
        <taxon>Pseudomonadati</taxon>
        <taxon>Thermodesulfobacteriota</taxon>
        <taxon>Desulfovibrionia</taxon>
        <taxon>Desulfovibrionales</taxon>
        <taxon>Desulfovibrionaceae</taxon>
        <taxon>Alkalidesulfovibrio</taxon>
    </lineage>
</organism>
<evidence type="ECO:0000313" key="2">
    <source>
        <dbReference type="Proteomes" id="UP000014975"/>
    </source>
</evidence>
<dbReference type="AlphaFoldDB" id="S7TCJ4"/>
<dbReference type="InterPro" id="IPR010985">
    <property type="entry name" value="Ribbon_hlx_hlx"/>
</dbReference>
<evidence type="ECO:0000313" key="1">
    <source>
        <dbReference type="EMBL" id="EPR34366.1"/>
    </source>
</evidence>
<dbReference type="EMBL" id="ATHI01000011">
    <property type="protein sequence ID" value="EPR34366.1"/>
    <property type="molecule type" value="Genomic_DNA"/>
</dbReference>
<proteinExistence type="predicted"/>
<gene>
    <name evidence="1" type="ORF">dsat_0014</name>
</gene>
<sequence>MNTMNYKGYQGRFEYDPEADIFHGEVIDLADTITFQGRSIDELKQALADSVDDYLDFCARLGRRPEKPFSGRFNVRIRPELHQRLSLRAAAQGKSLNSFVAEALDKAAQVEHP</sequence>
<dbReference type="Proteomes" id="UP000014975">
    <property type="component" value="Unassembled WGS sequence"/>
</dbReference>
<dbReference type="InterPro" id="IPR013321">
    <property type="entry name" value="Arc_rbn_hlx_hlx"/>
</dbReference>
<dbReference type="Pfam" id="PF05534">
    <property type="entry name" value="HicB"/>
    <property type="match status" value="1"/>
</dbReference>
<dbReference type="InterPro" id="IPR008651">
    <property type="entry name" value="Uncharacterised_HicB"/>
</dbReference>
<reference evidence="1 2" key="1">
    <citation type="journal article" date="2013" name="Genome Announc.">
        <title>Draft genome sequences for three mercury-methylating, sulfate-reducing bacteria.</title>
        <authorList>
            <person name="Brown S.D."/>
            <person name="Hurt R.A.Jr."/>
            <person name="Gilmour C.C."/>
            <person name="Elias D.A."/>
        </authorList>
    </citation>
    <scope>NUCLEOTIDE SEQUENCE [LARGE SCALE GENOMIC DNA]</scope>
    <source>
        <strain evidence="1 2">DSM 16529</strain>
    </source>
</reference>
<protein>
    <submittedName>
        <fullName evidence="1">HicB family protein</fullName>
    </submittedName>
</protein>
<name>S7TCJ4_9BACT</name>
<accession>S7TCJ4</accession>
<dbReference type="eggNOG" id="COG4226">
    <property type="taxonomic scope" value="Bacteria"/>
</dbReference>
<dbReference type="RefSeq" id="WP_020885420.1">
    <property type="nucleotide sequence ID" value="NZ_ATHI01000011.1"/>
</dbReference>
<dbReference type="InterPro" id="IPR035069">
    <property type="entry name" value="TTHA1013/TTHA0281-like"/>
</dbReference>
<dbReference type="OrthoDB" id="5297106at2"/>
<dbReference type="PATRIC" id="fig|1121439.3.peg.1226"/>